<dbReference type="InterPro" id="IPR011989">
    <property type="entry name" value="ARM-like"/>
</dbReference>
<dbReference type="Proteomes" id="UP001182556">
    <property type="component" value="Unassembled WGS sequence"/>
</dbReference>
<evidence type="ECO:0000313" key="3">
    <source>
        <dbReference type="Proteomes" id="UP001182556"/>
    </source>
</evidence>
<keyword evidence="3" id="KW-1185">Reference proteome</keyword>
<feature type="region of interest" description="Disordered" evidence="1">
    <location>
        <begin position="1455"/>
        <end position="1475"/>
    </location>
</feature>
<protein>
    <recommendedName>
        <fullName evidence="4">Telomere-associated protein Rif1 N-terminal domain-containing protein</fullName>
    </recommendedName>
</protein>
<feature type="compositionally biased region" description="Basic and acidic residues" evidence="1">
    <location>
        <begin position="1542"/>
        <end position="1554"/>
    </location>
</feature>
<name>A0AAD9FTC2_PAPLA</name>
<dbReference type="EMBL" id="JAODAN010000003">
    <property type="protein sequence ID" value="KAK1925751.1"/>
    <property type="molecule type" value="Genomic_DNA"/>
</dbReference>
<comment type="caution">
    <text evidence="2">The sequence shown here is derived from an EMBL/GenBank/DDBJ whole genome shotgun (WGS) entry which is preliminary data.</text>
</comment>
<feature type="region of interest" description="Disordered" evidence="1">
    <location>
        <begin position="779"/>
        <end position="799"/>
    </location>
</feature>
<sequence>MPTLASVTFSDDPATLASGPYGSSPVRAGRSNTGLDTAGREGITPLGAAKTVAALTSRRGVNFSPFRDTKYFLASDSILPLKDDPPPSIRAYPDPPSSDPADIPLSTPSAGPSRNRTPASGRSILKQRVHEIRLAASVEEGTLNNKEAARLIVCGKRPRLTARDSFQLAMMQKAAGEGLDKGKDKVVDASEDISMPSSDDSSSPEEMLPGQPERDDSSEMEEEVEETGPLATISLVSIILDGAEDLLTLEEAYTVLTTNLRPRIPVGIPETDISMVVRDEMQLAMTPIRDEAPAMVRAIQRDLQRVLGKVPNSEISSSDADHTPFRGLMPLRDTTPTAKTRPTPAPTPTTAHRRLVSPDGQPSKKGYNEAEVRYRREAAGVGAAALRFLAFVVHVPVLFSCFSDVDITALLDQVMAILRTPSLPTPNPKRTYYNALTILAQMRVPSTCVQPVKDKIARALESALTEGLGGSPVQTPGAKDSTGQIRKESFIAVTNLFSTYPTLFFPHYAELLPACLRGLHSPSPLFRNKASAAVAALTSAKLNLIADTSSRETWIKTKATAQKLESFVVTHLKSAVRIPARAMLHANGGEKRTEWLELEKTFKETVGAADHVVWACATWATLVCLMGSAYANSGLAPAFDHIMDRSLQASTNVVRPLLARVAWSHAIYAYMCSGMTTALDDDDGTVIASYRPFPQTTTGDFTDRIRTIQMPVDLSMALATAPESATTIIKDGQLSWERVEKSKKTKWMLYTGLGAAAVVYAYSGTALFHQDLPAKEVTAVSGLPSSDGPQLSDADKEEATNDRLDKAWERVVRPIIQAYGTLKAVDRLKLNGWLMLDAITSSTLANVDSPRWSLGRLLSTRYLDGEVFAVEKEKADKEKALADLLDALERAPVRANDIPSWGSSWIVRRLDDLLDLFQDMLSGLNGIADVSQVKWMRDEHTNPVMPLSLLKIWSNFLRAIAGTSRESPSYLAALNSVTKHLVQIFMRDPATYVPISALNVDGMTRVDADTIRFSLFISLLDSALNILGRDAVGATRIPRNHEDEVGAKIADMAFGGDSARQSTMAGCLLGQLLHTTVLSFPLNQPATVAFSNVVGKLLNVGCVPGFSGKLLGDITNQMPFLFEDHEELQLIVWRQLALRWVEVIDLQPSTASTSSTNHTGALLVSLLSCPFREREITSVWHQHADTDDLAAWEALLEVTVLRFRAKRVGSNFGVLESLAGHLGDFLDASPKTSSTTITLSCLASAIQYLSFVKPQAKHAEHFSINENFVPTDFLALVSNALLDSYPSLESLASADQEDRHVSVSPAVVHLISTILQVMERLPVEFVWPVVSALKAGLAIWLQDEAQIVQEPDFSATLDDAYIVLMTALAQAIESRHLSSSAETMDELIDLFAPRLSRAQSINVPRAFKEFWERSFMYVGAGSISEPARGFLEDVLAAVPGMITVPGLSVKDSFSQEESQAKYPHAQPLASQPEECDIPSEDLVEAEESVATIGVAWDDAELAGEVVEQYDADVSQSQSQVAPEALELEPKHPATVTLSSIHSEGDYERSEERTSEILAGSEADRKPLEPADEDDVFGPTKAAIKPRRGKARKGKKRTAKSRPLGDSESLPEAKRSKQSEIEADSSHSLPAPTTEPLVPTSSDQFEVTEDIEPAVATHSPPAATQAQPSVVRNSHSGSSRSTDPVDTAGYSRVDLHRSSSGRPSLLDSARGWLAGVFKSPTTPVDAVAEQAPAKVIEEAQVLGRTQTSPRRGLRRIANVAIVDASSASIDTSTSEEPVDVNLSPQTSRMPTVSPAVGSPVSLASTAPKGPRRSRRRGGKNALAATDASPLVQDQLAEPPVERLLSPAKRVLAEDEDELLLSPETARKRRREEEGDIAVPSTRRGSRVAPAPPIRSASPAGRRTRNRAKLSVAAVKDDVEASQGSSGRFDGMFMSMRTCCEGVTDKQMPRRRKGICQRMKVTCSTWTFRRSRLRRHDVLLNRRSCCG</sequence>
<gene>
    <name evidence="2" type="ORF">DB88DRAFT_484977</name>
</gene>
<feature type="region of interest" description="Disordered" evidence="1">
    <location>
        <begin position="82"/>
        <end position="121"/>
    </location>
</feature>
<evidence type="ECO:0000313" key="2">
    <source>
        <dbReference type="EMBL" id="KAK1925751.1"/>
    </source>
</evidence>
<proteinExistence type="predicted"/>
<feature type="region of interest" description="Disordered" evidence="1">
    <location>
        <begin position="1766"/>
        <end position="1838"/>
    </location>
</feature>
<accession>A0AAD9FTC2</accession>
<feature type="compositionally biased region" description="Polar residues" evidence="1">
    <location>
        <begin position="107"/>
        <end position="120"/>
    </location>
</feature>
<feature type="region of interest" description="Disordered" evidence="1">
    <location>
        <begin position="192"/>
        <end position="228"/>
    </location>
</feature>
<feature type="region of interest" description="Disordered" evidence="1">
    <location>
        <begin position="310"/>
        <end position="366"/>
    </location>
</feature>
<evidence type="ECO:0008006" key="4">
    <source>
        <dbReference type="Google" id="ProtNLM"/>
    </source>
</evidence>
<feature type="region of interest" description="Disordered" evidence="1">
    <location>
        <begin position="1859"/>
        <end position="1904"/>
    </location>
</feature>
<dbReference type="SUPFAM" id="SSF48371">
    <property type="entry name" value="ARM repeat"/>
    <property type="match status" value="1"/>
</dbReference>
<feature type="compositionally biased region" description="Low complexity" evidence="1">
    <location>
        <begin position="192"/>
        <end position="207"/>
    </location>
</feature>
<feature type="region of interest" description="Disordered" evidence="1">
    <location>
        <begin position="1530"/>
        <end position="1701"/>
    </location>
</feature>
<feature type="compositionally biased region" description="Polar residues" evidence="1">
    <location>
        <begin position="1661"/>
        <end position="1683"/>
    </location>
</feature>
<evidence type="ECO:0000256" key="1">
    <source>
        <dbReference type="SAM" id="MobiDB-lite"/>
    </source>
</evidence>
<feature type="compositionally biased region" description="Basic residues" evidence="1">
    <location>
        <begin position="1583"/>
        <end position="1599"/>
    </location>
</feature>
<organism evidence="2 3">
    <name type="scientific">Papiliotrema laurentii</name>
    <name type="common">Cryptococcus laurentii</name>
    <dbReference type="NCBI Taxonomy" id="5418"/>
    <lineage>
        <taxon>Eukaryota</taxon>
        <taxon>Fungi</taxon>
        <taxon>Dikarya</taxon>
        <taxon>Basidiomycota</taxon>
        <taxon>Agaricomycotina</taxon>
        <taxon>Tremellomycetes</taxon>
        <taxon>Tremellales</taxon>
        <taxon>Rhynchogastremaceae</taxon>
        <taxon>Papiliotrema</taxon>
    </lineage>
</organism>
<dbReference type="InterPro" id="IPR016024">
    <property type="entry name" value="ARM-type_fold"/>
</dbReference>
<feature type="region of interest" description="Disordered" evidence="1">
    <location>
        <begin position="1"/>
        <end position="42"/>
    </location>
</feature>
<feature type="compositionally biased region" description="Basic and acidic residues" evidence="1">
    <location>
        <begin position="1610"/>
        <end position="1619"/>
    </location>
</feature>
<dbReference type="Gene3D" id="1.25.10.10">
    <property type="entry name" value="Leucine-rich Repeat Variant"/>
    <property type="match status" value="1"/>
</dbReference>
<reference evidence="2" key="1">
    <citation type="submission" date="2023-02" db="EMBL/GenBank/DDBJ databases">
        <title>Identification and recombinant expression of a fungal hydrolase from Papiliotrema laurentii that hydrolyzes apple cutin and clears colloidal polyester polyurethane.</title>
        <authorList>
            <consortium name="DOE Joint Genome Institute"/>
            <person name="Roman V.A."/>
            <person name="Bojanowski C."/>
            <person name="Crable B.R."/>
            <person name="Wagner D.N."/>
            <person name="Hung C.S."/>
            <person name="Nadeau L.J."/>
            <person name="Schratz L."/>
            <person name="Haridas S."/>
            <person name="Pangilinan J."/>
            <person name="Lipzen A."/>
            <person name="Na H."/>
            <person name="Yan M."/>
            <person name="Ng V."/>
            <person name="Grigoriev I.V."/>
            <person name="Spatafora J.W."/>
            <person name="Barlow D."/>
            <person name="Biffinger J."/>
            <person name="Kelley-Loughnane N."/>
            <person name="Varaljay V.A."/>
            <person name="Crookes-Goodson W.J."/>
        </authorList>
    </citation>
    <scope>NUCLEOTIDE SEQUENCE</scope>
    <source>
        <strain evidence="2">5307AH</strain>
    </source>
</reference>
<feature type="compositionally biased region" description="Basic residues" evidence="1">
    <location>
        <begin position="1808"/>
        <end position="1817"/>
    </location>
</feature>